<proteinExistence type="predicted"/>
<protein>
    <submittedName>
        <fullName evidence="1">RDD family protein</fullName>
    </submittedName>
</protein>
<evidence type="ECO:0000313" key="1">
    <source>
        <dbReference type="EMBL" id="MDZ5088664.1"/>
    </source>
</evidence>
<sequence length="166" mass="17657">MRSSSRNAYSSWTVRAVAWVIDVVPVVIAWTLWEVVALGTAGRDCVSFDGGGLSCSATSSRAADMLLGAVAVLTVGYLVWNFGVRQGTRGSSIGKSLMKFTVVGERTSQPIGVGRSVLRQLLHVVDAVPCFAGYALPLVDTRRQTLADKVMSTVCVPVAPQAADRR</sequence>
<accession>A0ACC6MNV0</accession>
<organism evidence="1 2">
    <name type="scientific">Mycolicibacterium parafortuitum</name>
    <name type="common">Mycobacterium parafortuitum</name>
    <dbReference type="NCBI Taxonomy" id="39692"/>
    <lineage>
        <taxon>Bacteria</taxon>
        <taxon>Bacillati</taxon>
        <taxon>Actinomycetota</taxon>
        <taxon>Actinomycetes</taxon>
        <taxon>Mycobacteriales</taxon>
        <taxon>Mycobacteriaceae</taxon>
        <taxon>Mycolicibacterium</taxon>
    </lineage>
</organism>
<keyword evidence="2" id="KW-1185">Reference proteome</keyword>
<gene>
    <name evidence="1" type="ORF">OHX15_24995</name>
</gene>
<name>A0ACC6MNV0_MYCPF</name>
<dbReference type="Proteomes" id="UP001289645">
    <property type="component" value="Unassembled WGS sequence"/>
</dbReference>
<comment type="caution">
    <text evidence="1">The sequence shown here is derived from an EMBL/GenBank/DDBJ whole genome shotgun (WGS) entry which is preliminary data.</text>
</comment>
<dbReference type="EMBL" id="JAOXLN010000036">
    <property type="protein sequence ID" value="MDZ5088664.1"/>
    <property type="molecule type" value="Genomic_DNA"/>
</dbReference>
<reference evidence="1 2" key="1">
    <citation type="journal article" date="2021" name="Chemosphere">
        <title>Bioballs carrying a syntrophic Rhodococcus and Mycolicibacterium consortium for simultaneous sorption and biodegradation of fuel oil in contaminated freshwater.</title>
        <authorList>
            <person name="Naloka K."/>
            <person name="Polrit D."/>
            <person name="Muangchinda C."/>
            <person name="Thoetkiattikul H."/>
            <person name="Pinyakong O."/>
        </authorList>
    </citation>
    <scope>NUCLEOTIDE SEQUENCE [LARGE SCALE GENOMIC DNA]</scope>
    <source>
        <strain evidence="1 2">J101</strain>
    </source>
</reference>
<evidence type="ECO:0000313" key="2">
    <source>
        <dbReference type="Proteomes" id="UP001289645"/>
    </source>
</evidence>